<dbReference type="KEGG" id="tsu:Tresu_2492"/>
<feature type="signal peptide" evidence="8">
    <location>
        <begin position="1"/>
        <end position="21"/>
    </location>
</feature>
<feature type="active site" evidence="7">
    <location>
        <position position="701"/>
    </location>
</feature>
<dbReference type="GO" id="GO:0008810">
    <property type="term" value="F:cellulase activity"/>
    <property type="evidence" value="ECO:0007669"/>
    <property type="project" value="UniProtKB-EC"/>
</dbReference>
<dbReference type="Pfam" id="PF02927">
    <property type="entry name" value="CelD_N"/>
    <property type="match status" value="1"/>
</dbReference>
<gene>
    <name evidence="11" type="ordered locus">Tresu_2492</name>
</gene>
<dbReference type="InterPro" id="IPR012341">
    <property type="entry name" value="6hp_glycosidase-like_sf"/>
</dbReference>
<dbReference type="EC" id="3.2.1.4" evidence="8"/>
<sequence>MKKLIFSLLAASALFVSFAFGKSAKNEEIEEPEKTSNLIKNGDFSKGKKFWDMFLSNGSADQLVTENGEMEIRIKNPGPYEYAIQPYFDGFSLYKGGVYKYSFDVHSSIERTFEWRLQVNGRDYHAYVGGCDSVGKETKHIETTFTMLEPTDFSPRLVLNVGMGKGCPEDMKGHSIFFDNFDLELVDASGITEIVTSTTTSNVNLNQLGYLPSAKKTAVVRSKKSAKISGTFDVIDTKTEAVVFSGKLKNARFNEASGEQTAIADFTKLSAEGTYKIKAGKYGESFEFKIANNIYDGILKSAVRFFYLQRCGTKVQDADFGHPECHTARAVVYGNVETSYDVTGGWHDAGDYGRYVVPAAKAACDLMLAYEHNKNAFASENILDEIKYELDWMLKMQIPETGAVFHKVSCREFPGEVMPQDEKDRLVLCPVSTAATADFAAAMAMASRIFKEYEESAKYSDAAKKAWGYLEKTPFDGKGFTNPILFTTGAYNDSQDADERFWALAELYKTFGDEKYLELLKVYDPFEIGQDLGWQQVGLYGLFEYLSSDAPKDSFYQKVQKAFLSKTNEKLKNVAADSYDVSLSMYEYVWGSNMGAANNGMLFLLADRILPNKKYKEAAKCQIDYLLGKNTTSYCFVTGFGTLSPILPHHRPSQVAKKPMPGMLVGGPDSKLEDPFARANLSDAPYSACYIDSVQSYSCNEVTIYWNSPLVYLISGCME</sequence>
<dbReference type="InterPro" id="IPR018221">
    <property type="entry name" value="Glyco_hydro_9_His_AS"/>
</dbReference>
<dbReference type="GO" id="GO:0030245">
    <property type="term" value="P:cellulose catabolic process"/>
    <property type="evidence" value="ECO:0007669"/>
    <property type="project" value="UniProtKB-KW"/>
</dbReference>
<feature type="chain" id="PRO_5005129267" description="Endoglucanase" evidence="8">
    <location>
        <begin position="22"/>
        <end position="719"/>
    </location>
</feature>
<keyword evidence="5 6" id="KW-0624">Polysaccharide degradation</keyword>
<dbReference type="HOGENOM" id="CLU_006010_2_0_12"/>
<evidence type="ECO:0000256" key="3">
    <source>
        <dbReference type="ARBA" id="ARBA00023277"/>
    </source>
</evidence>
<dbReference type="InterPro" id="IPR013783">
    <property type="entry name" value="Ig-like_fold"/>
</dbReference>
<dbReference type="AlphaFoldDB" id="F2NWN5"/>
<evidence type="ECO:0000313" key="11">
    <source>
        <dbReference type="EMBL" id="AEB15354.1"/>
    </source>
</evidence>
<evidence type="ECO:0000313" key="12">
    <source>
        <dbReference type="Proteomes" id="UP000006852"/>
    </source>
</evidence>
<evidence type="ECO:0000256" key="7">
    <source>
        <dbReference type="PROSITE-ProRule" id="PRU10060"/>
    </source>
</evidence>
<reference evidence="11 12" key="1">
    <citation type="journal article" date="2011" name="Stand. Genomic Sci.">
        <title>Complete genome sequence of Treponema succinifaciens type strain (6091).</title>
        <authorList>
            <person name="Han C."/>
            <person name="Gronow S."/>
            <person name="Teshima H."/>
            <person name="Lapidus A."/>
            <person name="Nolan M."/>
            <person name="Lucas S."/>
            <person name="Hammon N."/>
            <person name="Deshpande S."/>
            <person name="Cheng J.F."/>
            <person name="Zeytun A."/>
            <person name="Tapia R."/>
            <person name="Goodwin L."/>
            <person name="Pitluck S."/>
            <person name="Liolios K."/>
            <person name="Pagani I."/>
            <person name="Ivanova N."/>
            <person name="Mavromatis K."/>
            <person name="Mikhailova N."/>
            <person name="Huntemann M."/>
            <person name="Pati A."/>
            <person name="Chen A."/>
            <person name="Palaniappan K."/>
            <person name="Land M."/>
            <person name="Hauser L."/>
            <person name="Brambilla E.M."/>
            <person name="Rohde M."/>
            <person name="Goker M."/>
            <person name="Woyke T."/>
            <person name="Bristow J."/>
            <person name="Eisen J.A."/>
            <person name="Markowitz V."/>
            <person name="Hugenholtz P."/>
            <person name="Kyrpides N.C."/>
            <person name="Klenk H.P."/>
            <person name="Detter J.C."/>
        </authorList>
    </citation>
    <scope>NUCLEOTIDE SEQUENCE [LARGE SCALE GENOMIC DNA]</scope>
    <source>
        <strain evidence="12">ATCC 33096 / DSM 2489 / 6091</strain>
    </source>
</reference>
<dbReference type="PANTHER" id="PTHR22298">
    <property type="entry name" value="ENDO-1,4-BETA-GLUCANASE"/>
    <property type="match status" value="1"/>
</dbReference>
<dbReference type="InterPro" id="IPR008979">
    <property type="entry name" value="Galactose-bd-like_sf"/>
</dbReference>
<evidence type="ECO:0000256" key="4">
    <source>
        <dbReference type="ARBA" id="ARBA00023295"/>
    </source>
</evidence>
<evidence type="ECO:0000256" key="2">
    <source>
        <dbReference type="ARBA" id="ARBA00022801"/>
    </source>
</evidence>
<evidence type="ECO:0000256" key="8">
    <source>
        <dbReference type="RuleBase" id="RU361166"/>
    </source>
</evidence>
<proteinExistence type="inferred from homology"/>
<keyword evidence="3 6" id="KW-0119">Carbohydrate metabolism</keyword>
<keyword evidence="8" id="KW-0732">Signal</keyword>
<keyword evidence="8" id="KW-0136">Cellulose degradation</keyword>
<dbReference type="InterPro" id="IPR008928">
    <property type="entry name" value="6-hairpin_glycosidase_sf"/>
</dbReference>
<dbReference type="InterPro" id="IPR004197">
    <property type="entry name" value="Cellulase_Ig-like"/>
</dbReference>
<dbReference type="SUPFAM" id="SSF48208">
    <property type="entry name" value="Six-hairpin glycosidases"/>
    <property type="match status" value="1"/>
</dbReference>
<dbReference type="GeneID" id="302999604"/>
<dbReference type="OrthoDB" id="9758662at2"/>
<feature type="active site" evidence="7">
    <location>
        <position position="692"/>
    </location>
</feature>
<dbReference type="Pfam" id="PF00759">
    <property type="entry name" value="Glyco_hydro_9"/>
    <property type="match status" value="1"/>
</dbReference>
<comment type="catalytic activity">
    <reaction evidence="8">
        <text>Endohydrolysis of (1-&gt;4)-beta-D-glucosidic linkages in cellulose, lichenin and cereal beta-D-glucans.</text>
        <dbReference type="EC" id="3.2.1.4"/>
    </reaction>
</comment>
<keyword evidence="4 6" id="KW-0326">Glycosidase</keyword>
<reference evidence="12" key="2">
    <citation type="submission" date="2011-04" db="EMBL/GenBank/DDBJ databases">
        <title>The complete genome of chromosome of Treponema succinifaciens DSM 2489.</title>
        <authorList>
            <person name="Lucas S."/>
            <person name="Copeland A."/>
            <person name="Lapidus A."/>
            <person name="Bruce D."/>
            <person name="Goodwin L."/>
            <person name="Pitluck S."/>
            <person name="Peters L."/>
            <person name="Kyrpides N."/>
            <person name="Mavromatis K."/>
            <person name="Ivanova N."/>
            <person name="Ovchinnikova G."/>
            <person name="Teshima H."/>
            <person name="Detter J.C."/>
            <person name="Tapia R."/>
            <person name="Han C."/>
            <person name="Land M."/>
            <person name="Hauser L."/>
            <person name="Markowitz V."/>
            <person name="Cheng J.-F."/>
            <person name="Hugenholtz P."/>
            <person name="Woyke T."/>
            <person name="Wu D."/>
            <person name="Gronow S."/>
            <person name="Wellnitz S."/>
            <person name="Brambilla E."/>
            <person name="Klenk H.-P."/>
            <person name="Eisen J.A."/>
        </authorList>
    </citation>
    <scope>NUCLEOTIDE SEQUENCE [LARGE SCALE GENOMIC DNA]</scope>
    <source>
        <strain evidence="12">ATCC 33096 / DSM 2489 / 6091</strain>
    </source>
</reference>
<evidence type="ECO:0000256" key="5">
    <source>
        <dbReference type="ARBA" id="ARBA00023326"/>
    </source>
</evidence>
<feature type="domain" description="Cellulase Ig-like" evidence="10">
    <location>
        <begin position="199"/>
        <end position="283"/>
    </location>
</feature>
<evidence type="ECO:0000256" key="6">
    <source>
        <dbReference type="PROSITE-ProRule" id="PRU10059"/>
    </source>
</evidence>
<dbReference type="InterPro" id="IPR014756">
    <property type="entry name" value="Ig_E-set"/>
</dbReference>
<feature type="domain" description="Glycoside hydrolase family 9" evidence="9">
    <location>
        <begin position="295"/>
        <end position="713"/>
    </location>
</feature>
<dbReference type="Gene3D" id="2.60.120.260">
    <property type="entry name" value="Galactose-binding domain-like"/>
    <property type="match status" value="1"/>
</dbReference>
<accession>F2NWN5</accession>
<dbReference type="eggNOG" id="COG5297">
    <property type="taxonomic scope" value="Bacteria"/>
</dbReference>
<dbReference type="SUPFAM" id="SSF81296">
    <property type="entry name" value="E set domains"/>
    <property type="match status" value="1"/>
</dbReference>
<dbReference type="EMBL" id="CP002631">
    <property type="protein sequence ID" value="AEB15354.1"/>
    <property type="molecule type" value="Genomic_DNA"/>
</dbReference>
<dbReference type="Gene3D" id="2.60.40.10">
    <property type="entry name" value="Immunoglobulins"/>
    <property type="match status" value="1"/>
</dbReference>
<comment type="similarity">
    <text evidence="1 6 8">Belongs to the glycosyl hydrolase 9 (cellulase E) family.</text>
</comment>
<dbReference type="CDD" id="cd02850">
    <property type="entry name" value="E_set_Cellulase_N"/>
    <property type="match status" value="1"/>
</dbReference>
<dbReference type="PROSITE" id="PS00698">
    <property type="entry name" value="GH9_3"/>
    <property type="match status" value="1"/>
</dbReference>
<organism evidence="11 12">
    <name type="scientific">Treponema succinifaciens (strain ATCC 33096 / DSM 2489 / 6091)</name>
    <dbReference type="NCBI Taxonomy" id="869209"/>
    <lineage>
        <taxon>Bacteria</taxon>
        <taxon>Pseudomonadati</taxon>
        <taxon>Spirochaetota</taxon>
        <taxon>Spirochaetia</taxon>
        <taxon>Spirochaetales</taxon>
        <taxon>Treponemataceae</taxon>
        <taxon>Treponema</taxon>
    </lineage>
</organism>
<evidence type="ECO:0000256" key="1">
    <source>
        <dbReference type="ARBA" id="ARBA00007072"/>
    </source>
</evidence>
<dbReference type="PROSITE" id="PS00592">
    <property type="entry name" value="GH9_2"/>
    <property type="match status" value="1"/>
</dbReference>
<feature type="active site" evidence="6">
    <location>
        <position position="649"/>
    </location>
</feature>
<dbReference type="RefSeq" id="WP_013702605.1">
    <property type="nucleotide sequence ID" value="NC_015385.1"/>
</dbReference>
<dbReference type="InterPro" id="IPR001701">
    <property type="entry name" value="Glyco_hydro_9"/>
</dbReference>
<dbReference type="STRING" id="869209.Tresu_2492"/>
<evidence type="ECO:0000259" key="10">
    <source>
        <dbReference type="Pfam" id="PF02927"/>
    </source>
</evidence>
<evidence type="ECO:0000259" key="9">
    <source>
        <dbReference type="Pfam" id="PF00759"/>
    </source>
</evidence>
<dbReference type="InterPro" id="IPR033126">
    <property type="entry name" value="Glyco_hydro_9_Asp/Glu_AS"/>
</dbReference>
<protein>
    <recommendedName>
        <fullName evidence="8">Endoglucanase</fullName>
        <ecNumber evidence="8">3.2.1.4</ecNumber>
    </recommendedName>
</protein>
<dbReference type="Proteomes" id="UP000006852">
    <property type="component" value="Chromosome"/>
</dbReference>
<name>F2NWN5_TRES6</name>
<dbReference type="Gene3D" id="1.50.10.10">
    <property type="match status" value="1"/>
</dbReference>
<keyword evidence="12" id="KW-1185">Reference proteome</keyword>
<dbReference type="SUPFAM" id="SSF49785">
    <property type="entry name" value="Galactose-binding domain-like"/>
    <property type="match status" value="1"/>
</dbReference>
<keyword evidence="2 6" id="KW-0378">Hydrolase</keyword>